<dbReference type="InterPro" id="IPR035919">
    <property type="entry name" value="EAL_sf"/>
</dbReference>
<keyword evidence="4" id="KW-0808">Transferase</keyword>
<dbReference type="InterPro" id="IPR000014">
    <property type="entry name" value="PAS"/>
</dbReference>
<evidence type="ECO:0000256" key="6">
    <source>
        <dbReference type="ARBA" id="ARBA00022777"/>
    </source>
</evidence>
<dbReference type="SUPFAM" id="SSF55073">
    <property type="entry name" value="Nucleotide cyclase"/>
    <property type="match status" value="1"/>
</dbReference>
<dbReference type="CDD" id="cd01948">
    <property type="entry name" value="EAL"/>
    <property type="match status" value="1"/>
</dbReference>
<dbReference type="PROSITE" id="PS50887">
    <property type="entry name" value="GGDEF"/>
    <property type="match status" value="1"/>
</dbReference>
<dbReference type="CDD" id="cd01949">
    <property type="entry name" value="GGDEF"/>
    <property type="match status" value="1"/>
</dbReference>
<dbReference type="InterPro" id="IPR029150">
    <property type="entry name" value="dCache_3"/>
</dbReference>
<dbReference type="Gene3D" id="3.30.450.20">
    <property type="entry name" value="PAS domain"/>
    <property type="match status" value="1"/>
</dbReference>
<dbReference type="InterPro" id="IPR000700">
    <property type="entry name" value="PAS-assoc_C"/>
</dbReference>
<evidence type="ECO:0000256" key="7">
    <source>
        <dbReference type="ARBA" id="ARBA00022840"/>
    </source>
</evidence>
<feature type="domain" description="EAL" evidence="13">
    <location>
        <begin position="699"/>
        <end position="956"/>
    </location>
</feature>
<keyword evidence="10" id="KW-0472">Membrane</keyword>
<evidence type="ECO:0000256" key="9">
    <source>
        <dbReference type="SAM" id="Coils"/>
    </source>
</evidence>
<dbReference type="PROSITE" id="PS50883">
    <property type="entry name" value="EAL"/>
    <property type="match status" value="1"/>
</dbReference>
<dbReference type="FunFam" id="3.30.70.270:FF:000001">
    <property type="entry name" value="Diguanylate cyclase domain protein"/>
    <property type="match status" value="1"/>
</dbReference>
<keyword evidence="8" id="KW-0902">Two-component regulatory system</keyword>
<keyword evidence="6" id="KW-0418">Kinase</keyword>
<dbReference type="CDD" id="cd00130">
    <property type="entry name" value="PAS"/>
    <property type="match status" value="1"/>
</dbReference>
<dbReference type="EMBL" id="FOUO01000006">
    <property type="protein sequence ID" value="SFM46793.1"/>
    <property type="molecule type" value="Genomic_DNA"/>
</dbReference>
<dbReference type="Pfam" id="PF00563">
    <property type="entry name" value="EAL"/>
    <property type="match status" value="1"/>
</dbReference>
<dbReference type="Pfam" id="PF08447">
    <property type="entry name" value="PAS_3"/>
    <property type="match status" value="1"/>
</dbReference>
<evidence type="ECO:0000256" key="4">
    <source>
        <dbReference type="ARBA" id="ARBA00022679"/>
    </source>
</evidence>
<dbReference type="InterPro" id="IPR035965">
    <property type="entry name" value="PAS-like_dom_sf"/>
</dbReference>
<feature type="domain" description="PAS" evidence="11">
    <location>
        <begin position="397"/>
        <end position="469"/>
    </location>
</feature>
<dbReference type="PROSITE" id="PS50113">
    <property type="entry name" value="PAC"/>
    <property type="match status" value="1"/>
</dbReference>
<dbReference type="Proteomes" id="UP000199556">
    <property type="component" value="Unassembled WGS sequence"/>
</dbReference>
<feature type="domain" description="PAC" evidence="12">
    <location>
        <begin position="473"/>
        <end position="525"/>
    </location>
</feature>
<dbReference type="GO" id="GO:0016301">
    <property type="term" value="F:kinase activity"/>
    <property type="evidence" value="ECO:0007669"/>
    <property type="project" value="UniProtKB-KW"/>
</dbReference>
<dbReference type="Gene3D" id="3.20.20.450">
    <property type="entry name" value="EAL domain"/>
    <property type="match status" value="1"/>
</dbReference>
<keyword evidence="16" id="KW-1185">Reference proteome</keyword>
<accession>A0A1I4R4E3</accession>
<evidence type="ECO:0000256" key="2">
    <source>
        <dbReference type="ARBA" id="ARBA00004370"/>
    </source>
</evidence>
<dbReference type="AlphaFoldDB" id="A0A1I4R4E3"/>
<evidence type="ECO:0000259" key="12">
    <source>
        <dbReference type="PROSITE" id="PS50113"/>
    </source>
</evidence>
<dbReference type="InterPro" id="IPR013655">
    <property type="entry name" value="PAS_fold_3"/>
</dbReference>
<dbReference type="PANTHER" id="PTHR44757:SF2">
    <property type="entry name" value="BIOFILM ARCHITECTURE MAINTENANCE PROTEIN MBAA"/>
    <property type="match status" value="1"/>
</dbReference>
<dbReference type="GO" id="GO:0016020">
    <property type="term" value="C:membrane"/>
    <property type="evidence" value="ECO:0007669"/>
    <property type="project" value="UniProtKB-SubCell"/>
</dbReference>
<evidence type="ECO:0000313" key="16">
    <source>
        <dbReference type="Proteomes" id="UP000199556"/>
    </source>
</evidence>
<reference evidence="15 16" key="1">
    <citation type="submission" date="2016-10" db="EMBL/GenBank/DDBJ databases">
        <authorList>
            <person name="de Groot N.N."/>
        </authorList>
    </citation>
    <scope>NUCLEOTIDE SEQUENCE [LARGE SCALE GENOMIC DNA]</scope>
    <source>
        <strain evidence="15 16">DSM 4180</strain>
    </source>
</reference>
<sequence length="974" mass="107442">MQGRRFISLKWKLLGVFGGLILLLLATFALFNHYNLERQYHEQRVAEQTRARHQLEGLVEQSRTELINLAQLLPALSGIRDAVRSGSPGAIGERFSPLWTSLQVDADLALAAFFDREGRVLHQDHLIASPCQDCQEIRAAVARVLELERPEVFIHCRRSCLIHAVAPILADGETIGAMLVGRSLANLVLTYRGISRMEVAVLAGDPGRDAPPDLRPWHEGGDVVAITHGERTLPLLNAAGGALAAALGERLPVQTAAGRFELMPMPMPGETLGRGPLTVVSIADVTGARQRIAAARLQNVLIGLGGLGVFALLVMAVSHAPLSRLRRVARLLPLLAERRFQEVRSHLPAAAPQRAADELALLERTTLVLADRLERLEADVQRQNRSLAERMQELSVERERYALAAAGANDGLWDWNLETNQVFYSPRWKEMLGLAPDAPVEDPAAWFTRVHPDDQSALQRALERHLEGQQPWLEHEYRMRLEGNGHRWMRVRGLAVRREDGLAYRIAGSMTDITEQRRIQEQLRHDALHDALTGLPNRTLFLDRLRQAIFRTHRAGYRFAVLFLDLDDFKTINDSLGHLQGDRVLVQAARRLEGVLRPGDTVARLGGDEFSILLEGIVDTAEAEAVVRRVQEAFARPIRTQEQDVFVRFSVGIATESGGDASPEDLLRNADTAMYQAKRRSRGGSAVFDLSMHTSAVQRLSLETSMRRALDQEAFQLHYQPIVCLQSGRLAGFEALARWPRVGQKPVSPADFIPLAEQNGLILPLGRWVIQSAVAWAAHWYHHGGQDHILPVNINVSGHQLGDPGLMDVVTGALEDHGIPGACIKVEFTESAIMENTERARAFMEALKARGIALCIDDFGTGYSSLSQLRDLPFDVVKIDRSFVRHLGGADPRHEAMLRALVSIIRALDKSTVAEGVETRAQAARLLELGCDLGQGFLFSPALAPQEAERLVASWQGFAPAGDGSRGGEGPDLG</sequence>
<dbReference type="STRING" id="195064.SAMN05421721_106120"/>
<dbReference type="InterPro" id="IPR000160">
    <property type="entry name" value="GGDEF_dom"/>
</dbReference>
<organism evidence="15 16">
    <name type="scientific">Ectothiorhodospira mobilis</name>
    <dbReference type="NCBI Taxonomy" id="195064"/>
    <lineage>
        <taxon>Bacteria</taxon>
        <taxon>Pseudomonadati</taxon>
        <taxon>Pseudomonadota</taxon>
        <taxon>Gammaproteobacteria</taxon>
        <taxon>Chromatiales</taxon>
        <taxon>Ectothiorhodospiraceae</taxon>
        <taxon>Ectothiorhodospira</taxon>
    </lineage>
</organism>
<dbReference type="GO" id="GO:0000160">
    <property type="term" value="P:phosphorelay signal transduction system"/>
    <property type="evidence" value="ECO:0007669"/>
    <property type="project" value="UniProtKB-KW"/>
</dbReference>
<keyword evidence="10" id="KW-0812">Transmembrane</keyword>
<keyword evidence="10" id="KW-1133">Transmembrane helix</keyword>
<evidence type="ECO:0000256" key="10">
    <source>
        <dbReference type="SAM" id="Phobius"/>
    </source>
</evidence>
<dbReference type="Pfam" id="PF14827">
    <property type="entry name" value="dCache_3"/>
    <property type="match status" value="1"/>
</dbReference>
<evidence type="ECO:0000259" key="13">
    <source>
        <dbReference type="PROSITE" id="PS50883"/>
    </source>
</evidence>
<dbReference type="InterPro" id="IPR029787">
    <property type="entry name" value="Nucleotide_cyclase"/>
</dbReference>
<dbReference type="InterPro" id="IPR043128">
    <property type="entry name" value="Rev_trsase/Diguanyl_cyclase"/>
</dbReference>
<evidence type="ECO:0000256" key="5">
    <source>
        <dbReference type="ARBA" id="ARBA00022741"/>
    </source>
</evidence>
<dbReference type="SMART" id="SM00052">
    <property type="entry name" value="EAL"/>
    <property type="match status" value="1"/>
</dbReference>
<evidence type="ECO:0000256" key="3">
    <source>
        <dbReference type="ARBA" id="ARBA00022553"/>
    </source>
</evidence>
<comment type="cofactor">
    <cofactor evidence="1">
        <name>Mg(2+)</name>
        <dbReference type="ChEBI" id="CHEBI:18420"/>
    </cofactor>
</comment>
<evidence type="ECO:0000259" key="14">
    <source>
        <dbReference type="PROSITE" id="PS50887"/>
    </source>
</evidence>
<gene>
    <name evidence="15" type="ORF">SAMN05421721_106120</name>
</gene>
<dbReference type="Gene3D" id="3.30.70.270">
    <property type="match status" value="1"/>
</dbReference>
<dbReference type="PANTHER" id="PTHR44757">
    <property type="entry name" value="DIGUANYLATE CYCLASE DGCP"/>
    <property type="match status" value="1"/>
</dbReference>
<dbReference type="NCBIfam" id="TIGR00229">
    <property type="entry name" value="sensory_box"/>
    <property type="match status" value="1"/>
</dbReference>
<dbReference type="GO" id="GO:0005524">
    <property type="term" value="F:ATP binding"/>
    <property type="evidence" value="ECO:0007669"/>
    <property type="project" value="UniProtKB-KW"/>
</dbReference>
<dbReference type="Pfam" id="PF00990">
    <property type="entry name" value="GGDEF"/>
    <property type="match status" value="1"/>
</dbReference>
<name>A0A1I4R4E3_ECTMO</name>
<feature type="domain" description="GGDEF" evidence="14">
    <location>
        <begin position="557"/>
        <end position="690"/>
    </location>
</feature>
<dbReference type="InterPro" id="IPR001610">
    <property type="entry name" value="PAC"/>
</dbReference>
<evidence type="ECO:0000256" key="8">
    <source>
        <dbReference type="ARBA" id="ARBA00023012"/>
    </source>
</evidence>
<protein>
    <submittedName>
        <fullName evidence="15">PAS domain S-box-containing protein/diguanylate cyclase (GGDEF) domain-containing protein</fullName>
    </submittedName>
</protein>
<dbReference type="SMART" id="SM00267">
    <property type="entry name" value="GGDEF"/>
    <property type="match status" value="1"/>
</dbReference>
<dbReference type="SMART" id="SM00091">
    <property type="entry name" value="PAS"/>
    <property type="match status" value="1"/>
</dbReference>
<evidence type="ECO:0000313" key="15">
    <source>
        <dbReference type="EMBL" id="SFM46793.1"/>
    </source>
</evidence>
<dbReference type="NCBIfam" id="TIGR00254">
    <property type="entry name" value="GGDEF"/>
    <property type="match status" value="1"/>
</dbReference>
<dbReference type="RefSeq" id="WP_090484705.1">
    <property type="nucleotide sequence ID" value="NZ_FOUO01000006.1"/>
</dbReference>
<keyword evidence="3" id="KW-0597">Phosphoprotein</keyword>
<comment type="subcellular location">
    <subcellularLocation>
        <location evidence="2">Membrane</location>
    </subcellularLocation>
</comment>
<dbReference type="SUPFAM" id="SSF103190">
    <property type="entry name" value="Sensory domain-like"/>
    <property type="match status" value="1"/>
</dbReference>
<dbReference type="InterPro" id="IPR029151">
    <property type="entry name" value="Sensor-like_sf"/>
</dbReference>
<feature type="transmembrane region" description="Helical" evidence="10">
    <location>
        <begin position="300"/>
        <end position="322"/>
    </location>
</feature>
<dbReference type="PROSITE" id="PS50112">
    <property type="entry name" value="PAS"/>
    <property type="match status" value="1"/>
</dbReference>
<keyword evidence="9" id="KW-0175">Coiled coil</keyword>
<evidence type="ECO:0000259" key="11">
    <source>
        <dbReference type="PROSITE" id="PS50112"/>
    </source>
</evidence>
<dbReference type="InterPro" id="IPR001633">
    <property type="entry name" value="EAL_dom"/>
</dbReference>
<dbReference type="InterPro" id="IPR052155">
    <property type="entry name" value="Biofilm_reg_signaling"/>
</dbReference>
<keyword evidence="7" id="KW-0067">ATP-binding</keyword>
<proteinExistence type="predicted"/>
<evidence type="ECO:0000256" key="1">
    <source>
        <dbReference type="ARBA" id="ARBA00001946"/>
    </source>
</evidence>
<dbReference type="SUPFAM" id="SSF55785">
    <property type="entry name" value="PYP-like sensor domain (PAS domain)"/>
    <property type="match status" value="1"/>
</dbReference>
<dbReference type="SMART" id="SM00086">
    <property type="entry name" value="PAC"/>
    <property type="match status" value="1"/>
</dbReference>
<dbReference type="SUPFAM" id="SSF141868">
    <property type="entry name" value="EAL domain-like"/>
    <property type="match status" value="1"/>
</dbReference>
<feature type="coiled-coil region" evidence="9">
    <location>
        <begin position="370"/>
        <end position="397"/>
    </location>
</feature>
<keyword evidence="5" id="KW-0547">Nucleotide-binding</keyword>